<accession>A0ABM4ATN0</accession>
<reference evidence="3" key="1">
    <citation type="submission" date="2025-08" db="UniProtKB">
        <authorList>
            <consortium name="RefSeq"/>
        </authorList>
    </citation>
    <scope>IDENTIFICATION</scope>
    <source>
        <tissue evidence="3">Whole body</tissue>
    </source>
</reference>
<proteinExistence type="predicted"/>
<evidence type="ECO:0000313" key="2">
    <source>
        <dbReference type="Proteomes" id="UP001652626"/>
    </source>
</evidence>
<dbReference type="Proteomes" id="UP001652626">
    <property type="component" value="Chromosome 23"/>
</dbReference>
<organism evidence="2 3">
    <name type="scientific">Vanessa tameamea</name>
    <name type="common">Kamehameha butterfly</name>
    <dbReference type="NCBI Taxonomy" id="334116"/>
    <lineage>
        <taxon>Eukaryota</taxon>
        <taxon>Metazoa</taxon>
        <taxon>Ecdysozoa</taxon>
        <taxon>Arthropoda</taxon>
        <taxon>Hexapoda</taxon>
        <taxon>Insecta</taxon>
        <taxon>Pterygota</taxon>
        <taxon>Neoptera</taxon>
        <taxon>Endopterygota</taxon>
        <taxon>Lepidoptera</taxon>
        <taxon>Glossata</taxon>
        <taxon>Ditrysia</taxon>
        <taxon>Papilionoidea</taxon>
        <taxon>Nymphalidae</taxon>
        <taxon>Nymphalinae</taxon>
        <taxon>Vanessa</taxon>
    </lineage>
</organism>
<evidence type="ECO:0000313" key="3">
    <source>
        <dbReference type="RefSeq" id="XP_064074653.1"/>
    </source>
</evidence>
<sequence length="446" mass="54708">MCSKPKAVYFGHPIPFWKRREKLKNILHKEEHELDHELYTKRAMQECKYCTERDSKIQKYEEELEREKDRNCLKALEREKIAYGMRCTKSDEIKLREIQMMQMQEKTNIEKNKAEVDELWHNVLMNDLRRKEEIERIQSEKRRQEMFERRMAYDQQITSANRQRQETLQTEREVENRRLENIKKKMEQDYYDAIKRKKDQQMLNKKNFTEGYDLKQMELRNKKRQEREMDVSTILIAMEELRKERQRELDQIQALKIEKQVFVENFNREKKMADQLERDAERITTVWKEQGEKESDEINRRIEMNKWTNKVTAAQEYKRHIEERNRELEKKRQERRENMERVKRMAFNELRNNLNSANEEMRRQIEYRNALTNQIRDNGKILELELNGIARKQRPFTKKAIMFKEAMRNKIDHSSLSKNPVHPFTRTIQANEDNSTVLPFINKYGF</sequence>
<keyword evidence="1" id="KW-0175">Coiled coil</keyword>
<feature type="coiled-coil region" evidence="1">
    <location>
        <begin position="311"/>
        <end position="374"/>
    </location>
</feature>
<gene>
    <name evidence="3" type="primary">LOC113397696</name>
</gene>
<evidence type="ECO:0000256" key="1">
    <source>
        <dbReference type="SAM" id="Coils"/>
    </source>
</evidence>
<name>A0ABM4ATN0_VANTA</name>
<protein>
    <submittedName>
        <fullName evidence="3">Calponin homology domain-containing protein DDB_G0272472-like</fullName>
    </submittedName>
</protein>
<keyword evidence="2" id="KW-1185">Reference proteome</keyword>
<dbReference type="RefSeq" id="XP_064074653.1">
    <property type="nucleotide sequence ID" value="XM_064218583.1"/>
</dbReference>
<dbReference type="GeneID" id="113397696"/>